<dbReference type="InterPro" id="IPR051512">
    <property type="entry name" value="Inactive_Rhomboid"/>
</dbReference>
<feature type="transmembrane region" description="Helical" evidence="8">
    <location>
        <begin position="344"/>
        <end position="361"/>
    </location>
</feature>
<keyword evidence="11" id="KW-1185">Reference proteome</keyword>
<keyword evidence="4" id="KW-0256">Endoplasmic reticulum</keyword>
<comment type="caution">
    <text evidence="10">The sequence shown here is derived from an EMBL/GenBank/DDBJ whole genome shotgun (WGS) entry which is preliminary data.</text>
</comment>
<feature type="region of interest" description="Disordered" evidence="7">
    <location>
        <begin position="1"/>
        <end position="35"/>
    </location>
</feature>
<gene>
    <name evidence="10" type="ORF">P5673_016107</name>
</gene>
<comment type="similarity">
    <text evidence="2">Belongs to the peptidase S54 family.</text>
</comment>
<feature type="non-terminal residue" evidence="10">
    <location>
        <position position="1"/>
    </location>
</feature>
<dbReference type="GO" id="GO:0004252">
    <property type="term" value="F:serine-type endopeptidase activity"/>
    <property type="evidence" value="ECO:0007669"/>
    <property type="project" value="InterPro"/>
</dbReference>
<protein>
    <submittedName>
        <fullName evidence="10">Inactive rhomboid protein 1</fullName>
    </submittedName>
</protein>
<evidence type="ECO:0000313" key="11">
    <source>
        <dbReference type="Proteomes" id="UP001249851"/>
    </source>
</evidence>
<keyword evidence="6 8" id="KW-0472">Membrane</keyword>
<dbReference type="GO" id="GO:0050708">
    <property type="term" value="P:regulation of protein secretion"/>
    <property type="evidence" value="ECO:0007669"/>
    <property type="project" value="TreeGrafter"/>
</dbReference>
<dbReference type="PANTHER" id="PTHR45965:SF3">
    <property type="entry name" value="INACTIVE RHOMBOID PROTEIN 1"/>
    <property type="match status" value="1"/>
</dbReference>
<evidence type="ECO:0000256" key="2">
    <source>
        <dbReference type="ARBA" id="ARBA00009045"/>
    </source>
</evidence>
<feature type="transmembrane region" description="Helical" evidence="8">
    <location>
        <begin position="373"/>
        <end position="396"/>
    </location>
</feature>
<evidence type="ECO:0000256" key="4">
    <source>
        <dbReference type="ARBA" id="ARBA00022824"/>
    </source>
</evidence>
<dbReference type="EMBL" id="JARQWQ010000034">
    <property type="protein sequence ID" value="KAK2560983.1"/>
    <property type="molecule type" value="Genomic_DNA"/>
</dbReference>
<reference evidence="10" key="2">
    <citation type="journal article" date="2023" name="Science">
        <title>Genomic signatures of disease resistance in endangered staghorn corals.</title>
        <authorList>
            <person name="Vollmer S.V."/>
            <person name="Selwyn J.D."/>
            <person name="Despard B.A."/>
            <person name="Roesel C.L."/>
        </authorList>
    </citation>
    <scope>NUCLEOTIDE SEQUENCE</scope>
    <source>
        <strain evidence="10">K2</strain>
    </source>
</reference>
<dbReference type="SUPFAM" id="SSF144091">
    <property type="entry name" value="Rhomboid-like"/>
    <property type="match status" value="1"/>
</dbReference>
<sequence length="432" mass="47101">MEDDPLLGERSSGGSSRSRSGLLRYSTPPSSEENTEYSVYDYCGDNYVIPPEGQHTSLSNTVDTQYSIREYQAKNFHRPLFITVVTLAQCVLLIYVCVAGGIEPISFKPNHESKNIAKFGFIASQDNGSKVVHKKEVFRDTGVNAFIGPNASLLVKVGAKFVPCMKKLNGIAKQVKNIEKKEALYRCCSFNGECAMMNNKSCPGTITGDAKCSLGDGNCSRGISLRPCCVVCGDVNCLNGVCGMGGVDKEGVIHLLTNITVRTLLIYMISGIGGNLFCGLFNPLTPQVGASGALFGLLGLLIIKLFQLRHEVRRPCMEALILFGVALASFALGTLPYIGNFVHIGGFLFGLLASVALLPRTNYRFNNLAFKKICKWVSLLLLFVALVCTIVAFFMIKDSEFCSWCNYIDCVPYTKNFCPSMSSDGVLDNNME</sequence>
<name>A0AAD9QGN1_ACRCE</name>
<dbReference type="Proteomes" id="UP001249851">
    <property type="component" value="Unassembled WGS sequence"/>
</dbReference>
<dbReference type="GO" id="GO:0005789">
    <property type="term" value="C:endoplasmic reticulum membrane"/>
    <property type="evidence" value="ECO:0007669"/>
    <property type="project" value="UniProtKB-SubCell"/>
</dbReference>
<dbReference type="Pfam" id="PF01694">
    <property type="entry name" value="Rhomboid"/>
    <property type="match status" value="1"/>
</dbReference>
<evidence type="ECO:0000256" key="7">
    <source>
        <dbReference type="SAM" id="MobiDB-lite"/>
    </source>
</evidence>
<comment type="subcellular location">
    <subcellularLocation>
        <location evidence="1">Endoplasmic reticulum membrane</location>
        <topology evidence="1">Multi-pass membrane protein</topology>
    </subcellularLocation>
</comment>
<organism evidence="10 11">
    <name type="scientific">Acropora cervicornis</name>
    <name type="common">Staghorn coral</name>
    <dbReference type="NCBI Taxonomy" id="6130"/>
    <lineage>
        <taxon>Eukaryota</taxon>
        <taxon>Metazoa</taxon>
        <taxon>Cnidaria</taxon>
        <taxon>Anthozoa</taxon>
        <taxon>Hexacorallia</taxon>
        <taxon>Scleractinia</taxon>
        <taxon>Astrocoeniina</taxon>
        <taxon>Acroporidae</taxon>
        <taxon>Acropora</taxon>
    </lineage>
</organism>
<feature type="transmembrane region" description="Helical" evidence="8">
    <location>
        <begin position="80"/>
        <end position="102"/>
    </location>
</feature>
<feature type="transmembrane region" description="Helical" evidence="8">
    <location>
        <begin position="288"/>
        <end position="307"/>
    </location>
</feature>
<evidence type="ECO:0000313" key="10">
    <source>
        <dbReference type="EMBL" id="KAK2560983.1"/>
    </source>
</evidence>
<keyword evidence="5 8" id="KW-1133">Transmembrane helix</keyword>
<dbReference type="PANTHER" id="PTHR45965">
    <property type="entry name" value="INACTIVE RHOMBOID PROTEIN"/>
    <property type="match status" value="1"/>
</dbReference>
<feature type="transmembrane region" description="Helical" evidence="8">
    <location>
        <begin position="319"/>
        <end position="338"/>
    </location>
</feature>
<evidence type="ECO:0000256" key="3">
    <source>
        <dbReference type="ARBA" id="ARBA00022692"/>
    </source>
</evidence>
<accession>A0AAD9QGN1</accession>
<reference evidence="10" key="1">
    <citation type="journal article" date="2023" name="G3 (Bethesda)">
        <title>Whole genome assembly and annotation of the endangered Caribbean coral Acropora cervicornis.</title>
        <authorList>
            <person name="Selwyn J.D."/>
            <person name="Vollmer S.V."/>
        </authorList>
    </citation>
    <scope>NUCLEOTIDE SEQUENCE</scope>
    <source>
        <strain evidence="10">K2</strain>
    </source>
</reference>
<dbReference type="GO" id="GO:0042058">
    <property type="term" value="P:regulation of epidermal growth factor receptor signaling pathway"/>
    <property type="evidence" value="ECO:0007669"/>
    <property type="project" value="TreeGrafter"/>
</dbReference>
<keyword evidence="3 8" id="KW-0812">Transmembrane</keyword>
<dbReference type="Gene3D" id="1.20.1540.10">
    <property type="entry name" value="Rhomboid-like"/>
    <property type="match status" value="1"/>
</dbReference>
<evidence type="ECO:0000259" key="9">
    <source>
        <dbReference type="Pfam" id="PF01694"/>
    </source>
</evidence>
<dbReference type="InterPro" id="IPR022764">
    <property type="entry name" value="Peptidase_S54_rhomboid_dom"/>
</dbReference>
<feature type="compositionally biased region" description="Low complexity" evidence="7">
    <location>
        <begin position="8"/>
        <end position="24"/>
    </location>
</feature>
<dbReference type="InterPro" id="IPR035952">
    <property type="entry name" value="Rhomboid-like_sf"/>
</dbReference>
<dbReference type="AlphaFoldDB" id="A0AAD9QGN1"/>
<evidence type="ECO:0000256" key="5">
    <source>
        <dbReference type="ARBA" id="ARBA00022989"/>
    </source>
</evidence>
<evidence type="ECO:0000256" key="8">
    <source>
        <dbReference type="SAM" id="Phobius"/>
    </source>
</evidence>
<evidence type="ECO:0000256" key="6">
    <source>
        <dbReference type="ARBA" id="ARBA00023136"/>
    </source>
</evidence>
<feature type="domain" description="Peptidase S54 rhomboid" evidence="9">
    <location>
        <begin position="260"/>
        <end position="359"/>
    </location>
</feature>
<evidence type="ECO:0000256" key="1">
    <source>
        <dbReference type="ARBA" id="ARBA00004477"/>
    </source>
</evidence>
<proteinExistence type="inferred from homology"/>